<evidence type="ECO:0000313" key="2">
    <source>
        <dbReference type="Proteomes" id="UP001211065"/>
    </source>
</evidence>
<keyword evidence="2" id="KW-1185">Reference proteome</keyword>
<proteinExistence type="predicted"/>
<evidence type="ECO:0000313" key="1">
    <source>
        <dbReference type="EMBL" id="KAJ3208809.1"/>
    </source>
</evidence>
<dbReference type="AlphaFoldDB" id="A0AAD5TVT6"/>
<reference evidence="1" key="1">
    <citation type="submission" date="2020-05" db="EMBL/GenBank/DDBJ databases">
        <title>Phylogenomic resolution of chytrid fungi.</title>
        <authorList>
            <person name="Stajich J.E."/>
            <person name="Amses K."/>
            <person name="Simmons R."/>
            <person name="Seto K."/>
            <person name="Myers J."/>
            <person name="Bonds A."/>
            <person name="Quandt C.A."/>
            <person name="Barry K."/>
            <person name="Liu P."/>
            <person name="Grigoriev I."/>
            <person name="Longcore J.E."/>
            <person name="James T.Y."/>
        </authorList>
    </citation>
    <scope>NUCLEOTIDE SEQUENCE</scope>
    <source>
        <strain evidence="1">JEL0476</strain>
    </source>
</reference>
<gene>
    <name evidence="1" type="ORF">HK099_008643</name>
</gene>
<organism evidence="1 2">
    <name type="scientific">Clydaea vesicula</name>
    <dbReference type="NCBI Taxonomy" id="447962"/>
    <lineage>
        <taxon>Eukaryota</taxon>
        <taxon>Fungi</taxon>
        <taxon>Fungi incertae sedis</taxon>
        <taxon>Chytridiomycota</taxon>
        <taxon>Chytridiomycota incertae sedis</taxon>
        <taxon>Chytridiomycetes</taxon>
        <taxon>Lobulomycetales</taxon>
        <taxon>Lobulomycetaceae</taxon>
        <taxon>Clydaea</taxon>
    </lineage>
</organism>
<comment type="caution">
    <text evidence="1">The sequence shown here is derived from an EMBL/GenBank/DDBJ whole genome shotgun (WGS) entry which is preliminary data.</text>
</comment>
<accession>A0AAD5TVT6</accession>
<name>A0AAD5TVT6_9FUNG</name>
<dbReference type="EMBL" id="JADGJW010000976">
    <property type="protein sequence ID" value="KAJ3208809.1"/>
    <property type="molecule type" value="Genomic_DNA"/>
</dbReference>
<dbReference type="Proteomes" id="UP001211065">
    <property type="component" value="Unassembled WGS sequence"/>
</dbReference>
<sequence>MNLKFSNSFTWSPTKGLQYKGLNRKSKKEIEDILFNNHLHPSESTNKLKNNKRIKVTAKLLKSQLALYDLKFSGNYNELFTRLKRCFLEGKLNSIPNSSKYLELKLKNEFLEKKKEKFTEFQECAELTHIFSKKLKNETNFIKDDEKDYLKRSSC</sequence>
<protein>
    <submittedName>
        <fullName evidence="1">Uncharacterized protein</fullName>
    </submittedName>
</protein>